<dbReference type="EMBL" id="BJXA01000026">
    <property type="protein sequence ID" value="GEM39578.1"/>
    <property type="molecule type" value="Genomic_DNA"/>
</dbReference>
<organism evidence="4 5">
    <name type="scientific">Nocardia ninae NBRC 108245</name>
    <dbReference type="NCBI Taxonomy" id="1210091"/>
    <lineage>
        <taxon>Bacteria</taxon>
        <taxon>Bacillati</taxon>
        <taxon>Actinomycetota</taxon>
        <taxon>Actinomycetes</taxon>
        <taxon>Mycobacteriales</taxon>
        <taxon>Nocardiaceae</taxon>
        <taxon>Nocardia</taxon>
    </lineage>
</organism>
<reference evidence="4 5" key="1">
    <citation type="submission" date="2019-07" db="EMBL/GenBank/DDBJ databases">
        <title>Whole genome shotgun sequence of Nocardia ninae NBRC 108245.</title>
        <authorList>
            <person name="Hosoyama A."/>
            <person name="Uohara A."/>
            <person name="Ohji S."/>
            <person name="Ichikawa N."/>
        </authorList>
    </citation>
    <scope>NUCLEOTIDE SEQUENCE [LARGE SCALE GENOMIC DNA]</scope>
    <source>
        <strain evidence="4 5">NBRC 108245</strain>
    </source>
</reference>
<dbReference type="InterPro" id="IPR003615">
    <property type="entry name" value="HNH_nuc"/>
</dbReference>
<dbReference type="CDD" id="cd00085">
    <property type="entry name" value="HNHc"/>
    <property type="match status" value="1"/>
</dbReference>
<protein>
    <recommendedName>
        <fullName evidence="3">HNH nuclease domain-containing protein</fullName>
    </recommendedName>
</protein>
<dbReference type="Proteomes" id="UP000321424">
    <property type="component" value="Unassembled WGS sequence"/>
</dbReference>
<sequence length="495" mass="52765">MSSSGETQQRRVADPLLGAVADLLERPLTAMSDDKIIELLRDVEQATRMLATVGHRLIVEASDRNLPNQTGTGTAKKFLMHTLRLSNAEAGARVAAALSLGSWHDMAGEVRAPRLPRTAAAQVEGEISADHARQIAAVMKRVPGSTANAEFEAAEQLLADFARTGSPDDIPKVGEAILAYLDPDGERTDDTDRARMRGITIGRQRADGMSPIKGEITPTLRALLDPVMAKLARPGMNNPDDPESPSGADGFVDQDQLAAAARRDARSAAQRTHDGFLALLRHCVAPEKLGSHRGLPVSTILTMNVADVEKAAGVATTATGGMVPISEALKLAAESEPFLLVFDADGLPLHLGRTKRLASAAQRLALIAAVRGCSRPGCGAPASVCAIHHVTDWNKGGPTDIGNETLACDQCHALVHDGPGGWKTVVLGPESTHPGRVAWIGPPHINPSGQPQINNRHRPGELLAEALSRIHERKQHEENEKHERTRQEQRLTGAA</sequence>
<accession>A0A511MHM5</accession>
<evidence type="ECO:0000259" key="3">
    <source>
        <dbReference type="SMART" id="SM00507"/>
    </source>
</evidence>
<dbReference type="GO" id="GO:0008270">
    <property type="term" value="F:zinc ion binding"/>
    <property type="evidence" value="ECO:0007669"/>
    <property type="project" value="InterPro"/>
</dbReference>
<dbReference type="AlphaFoldDB" id="A0A511MHM5"/>
<evidence type="ECO:0000313" key="4">
    <source>
        <dbReference type="EMBL" id="GEM39578.1"/>
    </source>
</evidence>
<comment type="similarity">
    <text evidence="1">Belongs to the Rv1128c/1148c/1588c/1702c/1945/3466 family.</text>
</comment>
<dbReference type="GO" id="GO:0004519">
    <property type="term" value="F:endonuclease activity"/>
    <property type="evidence" value="ECO:0007669"/>
    <property type="project" value="InterPro"/>
</dbReference>
<dbReference type="InterPro" id="IPR002711">
    <property type="entry name" value="HNH"/>
</dbReference>
<proteinExistence type="inferred from homology"/>
<dbReference type="InterPro" id="IPR003870">
    <property type="entry name" value="DUF222"/>
</dbReference>
<feature type="compositionally biased region" description="Basic and acidic residues" evidence="2">
    <location>
        <begin position="472"/>
        <end position="489"/>
    </location>
</feature>
<dbReference type="GO" id="GO:0003676">
    <property type="term" value="F:nucleic acid binding"/>
    <property type="evidence" value="ECO:0007669"/>
    <property type="project" value="InterPro"/>
</dbReference>
<dbReference type="OrthoDB" id="3513062at2"/>
<feature type="region of interest" description="Disordered" evidence="2">
    <location>
        <begin position="472"/>
        <end position="495"/>
    </location>
</feature>
<dbReference type="SMART" id="SM00507">
    <property type="entry name" value="HNHc"/>
    <property type="match status" value="1"/>
</dbReference>
<keyword evidence="5" id="KW-1185">Reference proteome</keyword>
<feature type="domain" description="HNH nuclease" evidence="3">
    <location>
        <begin position="361"/>
        <end position="413"/>
    </location>
</feature>
<name>A0A511MHM5_9NOCA</name>
<evidence type="ECO:0000256" key="1">
    <source>
        <dbReference type="ARBA" id="ARBA00023450"/>
    </source>
</evidence>
<gene>
    <name evidence="4" type="ORF">NN4_40970</name>
</gene>
<dbReference type="Pfam" id="PF01844">
    <property type="entry name" value="HNH"/>
    <property type="match status" value="1"/>
</dbReference>
<comment type="caution">
    <text evidence="4">The sequence shown here is derived from an EMBL/GenBank/DDBJ whole genome shotgun (WGS) entry which is preliminary data.</text>
</comment>
<evidence type="ECO:0000313" key="5">
    <source>
        <dbReference type="Proteomes" id="UP000321424"/>
    </source>
</evidence>
<dbReference type="Pfam" id="PF02720">
    <property type="entry name" value="DUF222"/>
    <property type="match status" value="1"/>
</dbReference>
<evidence type="ECO:0000256" key="2">
    <source>
        <dbReference type="SAM" id="MobiDB-lite"/>
    </source>
</evidence>